<dbReference type="SUPFAM" id="SSF48452">
    <property type="entry name" value="TPR-like"/>
    <property type="match status" value="1"/>
</dbReference>
<dbReference type="Pfam" id="PF14559">
    <property type="entry name" value="TPR_19"/>
    <property type="match status" value="1"/>
</dbReference>
<dbReference type="Proteomes" id="UP001596116">
    <property type="component" value="Unassembled WGS sequence"/>
</dbReference>
<evidence type="ECO:0000313" key="2">
    <source>
        <dbReference type="EMBL" id="MFC6037402.1"/>
    </source>
</evidence>
<comment type="caution">
    <text evidence="2">The sequence shown here is derived from an EMBL/GenBank/DDBJ whole genome shotgun (WGS) entry which is preliminary data.</text>
</comment>
<evidence type="ECO:0000313" key="3">
    <source>
        <dbReference type="Proteomes" id="UP001596116"/>
    </source>
</evidence>
<feature type="signal peptide" evidence="1">
    <location>
        <begin position="1"/>
        <end position="21"/>
    </location>
</feature>
<dbReference type="Gene3D" id="1.25.40.10">
    <property type="entry name" value="Tetratricopeptide repeat domain"/>
    <property type="match status" value="1"/>
</dbReference>
<proteinExistence type="predicted"/>
<sequence>MKSFCAAAVLAVAVFASPAFAQISTAPTEAEASAKYAAQDWQGTVEAYSGLLEVDSDNAGYHYYLARGQHELGQYDEAEKNYQAALDQGFASPASAQYHLARLYMATGKKKKALAMLETLAQTGGIPGGYLTNTTEFAPLAEDKKFLAAVQALTPCTDPEYRHFDFWLGEWVVTSAGSSSSATNSISSEHGGCVVLEQYNSGAFTGMSINFYDSTQKRWRQTWMSNSGGALYLGGGLDENGAMVLSDKGLVESDTINRITWTPNDDGSVRQHWETSTDEGTSWNTVFDGLYTKKSDEE</sequence>
<organism evidence="2 3">
    <name type="scientific">Hyphococcus aureus</name>
    <dbReference type="NCBI Taxonomy" id="2666033"/>
    <lineage>
        <taxon>Bacteria</taxon>
        <taxon>Pseudomonadati</taxon>
        <taxon>Pseudomonadota</taxon>
        <taxon>Alphaproteobacteria</taxon>
        <taxon>Parvularculales</taxon>
        <taxon>Parvularculaceae</taxon>
        <taxon>Hyphococcus</taxon>
    </lineage>
</organism>
<dbReference type="RefSeq" id="WP_379881202.1">
    <property type="nucleotide sequence ID" value="NZ_JBHPON010000003.1"/>
</dbReference>
<dbReference type="InterPro" id="IPR011990">
    <property type="entry name" value="TPR-like_helical_dom_sf"/>
</dbReference>
<dbReference type="EMBL" id="JBHPON010000003">
    <property type="protein sequence ID" value="MFC6037402.1"/>
    <property type="molecule type" value="Genomic_DNA"/>
</dbReference>
<keyword evidence="1" id="KW-0732">Signal</keyword>
<reference evidence="2 3" key="1">
    <citation type="submission" date="2024-09" db="EMBL/GenBank/DDBJ databases">
        <authorList>
            <person name="Zhang Z.-H."/>
        </authorList>
    </citation>
    <scope>NUCLEOTIDE SEQUENCE [LARGE SCALE GENOMIC DNA]</scope>
    <source>
        <strain evidence="2 3">HHTR114</strain>
    </source>
</reference>
<name>A0ABW1L439_9PROT</name>
<gene>
    <name evidence="2" type="ORF">ACFMB1_17735</name>
</gene>
<protein>
    <submittedName>
        <fullName evidence="2">Tetratricopeptide repeat protein</fullName>
    </submittedName>
</protein>
<dbReference type="PROSITE" id="PS50231">
    <property type="entry name" value="RICIN_B_LECTIN"/>
    <property type="match status" value="1"/>
</dbReference>
<keyword evidence="3" id="KW-1185">Reference proteome</keyword>
<accession>A0ABW1L439</accession>
<feature type="chain" id="PRO_5045574868" evidence="1">
    <location>
        <begin position="22"/>
        <end position="298"/>
    </location>
</feature>
<evidence type="ECO:0000256" key="1">
    <source>
        <dbReference type="SAM" id="SignalP"/>
    </source>
</evidence>